<reference evidence="1 2" key="1">
    <citation type="submission" date="2024-02" db="EMBL/GenBank/DDBJ databases">
        <authorList>
            <person name="Daric V."/>
            <person name="Darras S."/>
        </authorList>
    </citation>
    <scope>NUCLEOTIDE SEQUENCE [LARGE SCALE GENOMIC DNA]</scope>
</reference>
<protein>
    <submittedName>
        <fullName evidence="1">Uncharacterized protein</fullName>
    </submittedName>
</protein>
<gene>
    <name evidence="1" type="ORF">CVLEPA_LOCUS15902</name>
</gene>
<dbReference type="Proteomes" id="UP001642483">
    <property type="component" value="Unassembled WGS sequence"/>
</dbReference>
<keyword evidence="2" id="KW-1185">Reference proteome</keyword>
<accession>A0ABP0FYW1</accession>
<organism evidence="1 2">
    <name type="scientific">Clavelina lepadiformis</name>
    <name type="common">Light-bulb sea squirt</name>
    <name type="synonym">Ascidia lepadiformis</name>
    <dbReference type="NCBI Taxonomy" id="159417"/>
    <lineage>
        <taxon>Eukaryota</taxon>
        <taxon>Metazoa</taxon>
        <taxon>Chordata</taxon>
        <taxon>Tunicata</taxon>
        <taxon>Ascidiacea</taxon>
        <taxon>Aplousobranchia</taxon>
        <taxon>Clavelinidae</taxon>
        <taxon>Clavelina</taxon>
    </lineage>
</organism>
<comment type="caution">
    <text evidence="1">The sequence shown here is derived from an EMBL/GenBank/DDBJ whole genome shotgun (WGS) entry which is preliminary data.</text>
</comment>
<proteinExistence type="predicted"/>
<evidence type="ECO:0000313" key="2">
    <source>
        <dbReference type="Proteomes" id="UP001642483"/>
    </source>
</evidence>
<name>A0ABP0FYW1_CLALP</name>
<evidence type="ECO:0000313" key="1">
    <source>
        <dbReference type="EMBL" id="CAK8684788.1"/>
    </source>
</evidence>
<dbReference type="EMBL" id="CAWYQH010000098">
    <property type="protein sequence ID" value="CAK8684788.1"/>
    <property type="molecule type" value="Genomic_DNA"/>
</dbReference>
<sequence>MEDRTTVMSRTTSTMETISSSVASFLDAQNVIAFKGGYAANPYLMRRLDDALSNAGTKYAILMLGWKQFSKNGVMTEFECGKCELTDDITKVV</sequence>